<name>A0ACB5TIE7_CANBO</name>
<organism evidence="1 2">
    <name type="scientific">Candida boidinii</name>
    <name type="common">Yeast</name>
    <dbReference type="NCBI Taxonomy" id="5477"/>
    <lineage>
        <taxon>Eukaryota</taxon>
        <taxon>Fungi</taxon>
        <taxon>Dikarya</taxon>
        <taxon>Ascomycota</taxon>
        <taxon>Saccharomycotina</taxon>
        <taxon>Pichiomycetes</taxon>
        <taxon>Pichiales</taxon>
        <taxon>Pichiaceae</taxon>
        <taxon>Ogataea</taxon>
        <taxon>Ogataea/Candida clade</taxon>
    </lineage>
</organism>
<evidence type="ECO:0000313" key="2">
    <source>
        <dbReference type="Proteomes" id="UP001165101"/>
    </source>
</evidence>
<accession>A0ACB5TIE7</accession>
<comment type="caution">
    <text evidence="1">The sequence shown here is derived from an EMBL/GenBank/DDBJ whole genome shotgun (WGS) entry which is preliminary data.</text>
</comment>
<evidence type="ECO:0000313" key="1">
    <source>
        <dbReference type="EMBL" id="GME88860.1"/>
    </source>
</evidence>
<keyword evidence="2" id="KW-1185">Reference proteome</keyword>
<reference evidence="1" key="1">
    <citation type="submission" date="2023-04" db="EMBL/GenBank/DDBJ databases">
        <title>Candida boidinii NBRC 1967.</title>
        <authorList>
            <person name="Ichikawa N."/>
            <person name="Sato H."/>
            <person name="Tonouchi N."/>
        </authorList>
    </citation>
    <scope>NUCLEOTIDE SEQUENCE</scope>
    <source>
        <strain evidence="1">NBRC 1967</strain>
    </source>
</reference>
<protein>
    <submittedName>
        <fullName evidence="1">Unnamed protein product</fullName>
    </submittedName>
</protein>
<dbReference type="Proteomes" id="UP001165101">
    <property type="component" value="Unassembled WGS sequence"/>
</dbReference>
<proteinExistence type="predicted"/>
<sequence length="429" mass="46635">MKLSQVLLLSLVITSQVSAIYPPVEKDPSIDSDELVTIQKLTSDSGSASGSESGSKDSIGGLKKADSKTLKNTKLIKGGKNEEEDEEEEEEDDSFGLDTAKSKTTTPDDDVANEAEIAKLKKLSAKKAHGSGHDDDDEDEEEDDDDDDDDKENYNRKGLNKQSSSKSIKEFEKSEKSKNAFFLSVSMIFVSEIGDKTFLVAALMSMKHPRMIVFSAAFSALVIMTILSGLVGHALPSLLPHRFTQFLAAVLFFVFSYNLTKEGLSMDKNAGVGDEMAEVEEEIEAVNLNDDLSRVENANVNVNANDNITLSKDTIIEKAKEIYKNALSKSSNLIAFMLTPIWVQTFAMTFLGEWGDRSQIATIAMAAGSDYWLVILGGIVGHGICTAGAVIGGKMLAAHISMRNVTLGGAAAFFIFAIMYLYSAYYNLD</sequence>
<gene>
    <name evidence="1" type="ORF">Cboi01_000112500</name>
</gene>
<dbReference type="EMBL" id="BSXV01000378">
    <property type="protein sequence ID" value="GME88860.1"/>
    <property type="molecule type" value="Genomic_DNA"/>
</dbReference>